<dbReference type="InterPro" id="IPR029510">
    <property type="entry name" value="Ald_DH_CS_GLU"/>
</dbReference>
<dbReference type="FunFam" id="3.40.309.10:FF:000012">
    <property type="entry name" value="Betaine aldehyde dehydrogenase"/>
    <property type="match status" value="1"/>
</dbReference>
<feature type="domain" description="Aldehyde dehydrogenase" evidence="5">
    <location>
        <begin position="19"/>
        <end position="486"/>
    </location>
</feature>
<dbReference type="FunFam" id="3.40.605.10:FF:000001">
    <property type="entry name" value="Aldehyde dehydrogenase 1"/>
    <property type="match status" value="1"/>
</dbReference>
<comment type="similarity">
    <text evidence="1 4">Belongs to the aldehyde dehydrogenase family.</text>
</comment>
<dbReference type="EMBL" id="JAAUVV010000017">
    <property type="protein sequence ID" value="NJJ04442.1"/>
    <property type="molecule type" value="Genomic_DNA"/>
</dbReference>
<dbReference type="PROSITE" id="PS00687">
    <property type="entry name" value="ALDEHYDE_DEHYDR_GLU"/>
    <property type="match status" value="1"/>
</dbReference>
<dbReference type="InterPro" id="IPR016161">
    <property type="entry name" value="Ald_DH/histidinol_DH"/>
</dbReference>
<organism evidence="6 7">
    <name type="scientific">Corynebacterium coyleae</name>
    <dbReference type="NCBI Taxonomy" id="53374"/>
    <lineage>
        <taxon>Bacteria</taxon>
        <taxon>Bacillati</taxon>
        <taxon>Actinomycetota</taxon>
        <taxon>Actinomycetes</taxon>
        <taxon>Mycobacteriales</taxon>
        <taxon>Corynebacteriaceae</taxon>
        <taxon>Corynebacterium</taxon>
    </lineage>
</organism>
<evidence type="ECO:0000256" key="1">
    <source>
        <dbReference type="ARBA" id="ARBA00009986"/>
    </source>
</evidence>
<feature type="active site" evidence="3">
    <location>
        <position position="258"/>
    </location>
</feature>
<dbReference type="GO" id="GO:0016620">
    <property type="term" value="F:oxidoreductase activity, acting on the aldehyde or oxo group of donors, NAD or NADP as acceptor"/>
    <property type="evidence" value="ECO:0007669"/>
    <property type="project" value="InterPro"/>
</dbReference>
<evidence type="ECO:0000313" key="7">
    <source>
        <dbReference type="Proteomes" id="UP000591626"/>
    </source>
</evidence>
<dbReference type="PROSITE" id="PS00070">
    <property type="entry name" value="ALDEHYDE_DEHYDR_CYS"/>
    <property type="match status" value="1"/>
</dbReference>
<dbReference type="Pfam" id="PF00171">
    <property type="entry name" value="Aldedh"/>
    <property type="match status" value="1"/>
</dbReference>
<dbReference type="AlphaFoldDB" id="A0AAP7CCN5"/>
<dbReference type="CDD" id="cd07112">
    <property type="entry name" value="ALDH_GABALDH-PuuC"/>
    <property type="match status" value="1"/>
</dbReference>
<gene>
    <name evidence="6" type="ORF">HC138_08790</name>
</gene>
<sequence length="491" mass="52132">MAVQLPDNVKRDLFIGGEFVESSSGERFSTPNPATGEELTTVASANEADVDRAVANARETFNSGVWSALAPGERGSVLAKFAQLIEERTEELAYLEALDAGKPITDCQTFDFPDVVGTFKFYAEAADKFFGQVVPTGPENLGLLVREPAGVVAAVLPWNFPAAMLAWKLAPALATGNSVVVKPPELASLTTLALAELAIEAGIPAGVFNVVPGRGEVAGQALGKHMDVDVLSFTGSEPVGRKFLEYSAASNLKNVTLELGGKSAQIVMPSWADDLDRVAEDLAEAAFGNNGQNCTAGSLVLVHSSIKNELVERLKTVTESKKVGDPMDPDTELGALIEETAYKRVLGYIEKACEDGGTIVTGGKAVLEETGGWFVAPTVITDLPATSAVAQEEIFGPVTVVLEFDDEDEAIRLANGTKYGLAGTVWSKDLSQVMRMSRAFQAGTIAVNGYSEGDIRTPFGGYKHSGFGGKDNGFEAMEQYTNLKTIWMELS</sequence>
<reference evidence="6 7" key="1">
    <citation type="submission" date="2020-03" db="EMBL/GenBank/DDBJ databases">
        <title>Draft genome sequences of bacterial isolates from the female urobiome.</title>
        <authorList>
            <person name="Miller-Ensminger T."/>
            <person name="Wolfe A.J."/>
            <person name="Putonti C."/>
        </authorList>
    </citation>
    <scope>NUCLEOTIDE SEQUENCE [LARGE SCALE GENOMIC DNA]</scope>
    <source>
        <strain evidence="6 7">UMB8490</strain>
    </source>
</reference>
<dbReference type="SUPFAM" id="SSF53720">
    <property type="entry name" value="ALDH-like"/>
    <property type="match status" value="1"/>
</dbReference>
<evidence type="ECO:0000256" key="2">
    <source>
        <dbReference type="ARBA" id="ARBA00023002"/>
    </source>
</evidence>
<dbReference type="InterPro" id="IPR016160">
    <property type="entry name" value="Ald_DH_CS_CYS"/>
</dbReference>
<evidence type="ECO:0000259" key="5">
    <source>
        <dbReference type="Pfam" id="PF00171"/>
    </source>
</evidence>
<evidence type="ECO:0000313" key="6">
    <source>
        <dbReference type="EMBL" id="NJJ04442.1"/>
    </source>
</evidence>
<name>A0AAP7CCN5_9CORY</name>
<protein>
    <submittedName>
        <fullName evidence="6">Aldehyde dehydrogenase</fullName>
    </submittedName>
</protein>
<dbReference type="Proteomes" id="UP000591626">
    <property type="component" value="Unassembled WGS sequence"/>
</dbReference>
<evidence type="ECO:0000256" key="3">
    <source>
        <dbReference type="PROSITE-ProRule" id="PRU10007"/>
    </source>
</evidence>
<accession>A0AAP7CCN5</accession>
<evidence type="ECO:0000256" key="4">
    <source>
        <dbReference type="RuleBase" id="RU003345"/>
    </source>
</evidence>
<dbReference type="Gene3D" id="3.40.309.10">
    <property type="entry name" value="Aldehyde Dehydrogenase, Chain A, domain 2"/>
    <property type="match status" value="1"/>
</dbReference>
<dbReference type="InterPro" id="IPR016163">
    <property type="entry name" value="Ald_DH_C"/>
</dbReference>
<comment type="caution">
    <text evidence="6">The sequence shown here is derived from an EMBL/GenBank/DDBJ whole genome shotgun (WGS) entry which is preliminary data.</text>
</comment>
<dbReference type="InterPro" id="IPR016162">
    <property type="entry name" value="Ald_DH_N"/>
</dbReference>
<dbReference type="PANTHER" id="PTHR11699">
    <property type="entry name" value="ALDEHYDE DEHYDROGENASE-RELATED"/>
    <property type="match status" value="1"/>
</dbReference>
<proteinExistence type="inferred from homology"/>
<keyword evidence="2 4" id="KW-0560">Oxidoreductase</keyword>
<dbReference type="InterPro" id="IPR015590">
    <property type="entry name" value="Aldehyde_DH_dom"/>
</dbReference>
<dbReference type="Gene3D" id="3.40.605.10">
    <property type="entry name" value="Aldehyde Dehydrogenase, Chain A, domain 1"/>
    <property type="match status" value="1"/>
</dbReference>
<dbReference type="RefSeq" id="WP_167616981.1">
    <property type="nucleotide sequence ID" value="NZ_JAAUVV010000017.1"/>
</dbReference>